<accession>J9FUE0</accession>
<comment type="caution">
    <text evidence="2">The sequence shown here is derived from an EMBL/GenBank/DDBJ whole genome shotgun (WGS) entry which is preliminary data.</text>
</comment>
<feature type="non-terminal residue" evidence="2">
    <location>
        <position position="1"/>
    </location>
</feature>
<feature type="region of interest" description="Disordered" evidence="1">
    <location>
        <begin position="1"/>
        <end position="29"/>
    </location>
</feature>
<reference evidence="2" key="1">
    <citation type="journal article" date="2012" name="PLoS ONE">
        <title>Gene sets for utilization of primary and secondary nutrition supplies in the distal gut of endangered iberian lynx.</title>
        <authorList>
            <person name="Alcaide M."/>
            <person name="Messina E."/>
            <person name="Richter M."/>
            <person name="Bargiela R."/>
            <person name="Peplies J."/>
            <person name="Huws S.A."/>
            <person name="Newbold C.J."/>
            <person name="Golyshin P.N."/>
            <person name="Simon M.A."/>
            <person name="Lopez G."/>
            <person name="Yakimov M.M."/>
            <person name="Ferrer M."/>
        </authorList>
    </citation>
    <scope>NUCLEOTIDE SEQUENCE</scope>
</reference>
<evidence type="ECO:0000313" key="2">
    <source>
        <dbReference type="EMBL" id="EJW98123.1"/>
    </source>
</evidence>
<organism evidence="2">
    <name type="scientific">gut metagenome</name>
    <dbReference type="NCBI Taxonomy" id="749906"/>
    <lineage>
        <taxon>unclassified sequences</taxon>
        <taxon>metagenomes</taxon>
        <taxon>organismal metagenomes</taxon>
    </lineage>
</organism>
<proteinExistence type="predicted"/>
<protein>
    <submittedName>
        <fullName evidence="2">Uncharacterized protein</fullName>
    </submittedName>
</protein>
<name>J9FUE0_9ZZZZ</name>
<dbReference type="AlphaFoldDB" id="J9FUE0"/>
<evidence type="ECO:0000256" key="1">
    <source>
        <dbReference type="SAM" id="MobiDB-lite"/>
    </source>
</evidence>
<gene>
    <name evidence="2" type="ORF">EVA_13768</name>
</gene>
<dbReference type="EMBL" id="AMCI01004414">
    <property type="protein sequence ID" value="EJW98123.1"/>
    <property type="molecule type" value="Genomic_DNA"/>
</dbReference>
<sequence length="29" mass="3016">TGIEMDSVNETGERADKNVLGGSPPQASR</sequence>